<dbReference type="PANTHER" id="PTHR12918:SF1">
    <property type="entry name" value="CYSTEINE DIOXYGENASE TYPE 1"/>
    <property type="match status" value="1"/>
</dbReference>
<dbReference type="Gene3D" id="2.60.120.10">
    <property type="entry name" value="Jelly Rolls"/>
    <property type="match status" value="1"/>
</dbReference>
<sequence>MKELEDFMRALNGIENPTIQELKSAIETIDFTDDFISTHLTEPNELPYGRNIIWVTDHIQAAIIHLPAYTETFIHDHGDSVGCALVLEGNLMNTIYRLDDQHLPREVSRCLVNRNDFFYATKYQVHKMSNLNLERAISFHVYSPSIHGARTYKPASKAVLTT</sequence>
<reference evidence="7 8" key="1">
    <citation type="submission" date="2019-03" db="EMBL/GenBank/DDBJ databases">
        <authorList>
            <person name="Kim M.K.M."/>
        </authorList>
    </citation>
    <scope>NUCLEOTIDE SEQUENCE [LARGE SCALE GENOMIC DNA]</scope>
    <source>
        <strain evidence="7 8">18JY21-1</strain>
    </source>
</reference>
<dbReference type="SUPFAM" id="SSF51182">
    <property type="entry name" value="RmlC-like cupins"/>
    <property type="match status" value="1"/>
</dbReference>
<evidence type="ECO:0000256" key="6">
    <source>
        <dbReference type="PIRSR" id="PIRSR610300-51"/>
    </source>
</evidence>
<gene>
    <name evidence="7" type="ORF">E0485_06570</name>
</gene>
<dbReference type="Pfam" id="PF05995">
    <property type="entry name" value="CDO_I"/>
    <property type="match status" value="1"/>
</dbReference>
<evidence type="ECO:0000256" key="1">
    <source>
        <dbReference type="ARBA" id="ARBA00006622"/>
    </source>
</evidence>
<evidence type="ECO:0000313" key="8">
    <source>
        <dbReference type="Proteomes" id="UP000295418"/>
    </source>
</evidence>
<dbReference type="GO" id="GO:0008198">
    <property type="term" value="F:ferrous iron binding"/>
    <property type="evidence" value="ECO:0007669"/>
    <property type="project" value="TreeGrafter"/>
</dbReference>
<comment type="caution">
    <text evidence="7">The sequence shown here is derived from an EMBL/GenBank/DDBJ whole genome shotgun (WGS) entry which is preliminary data.</text>
</comment>
<organism evidence="7 8">
    <name type="scientific">Paenibacillus albiflavus</name>
    <dbReference type="NCBI Taxonomy" id="2545760"/>
    <lineage>
        <taxon>Bacteria</taxon>
        <taxon>Bacillati</taxon>
        <taxon>Bacillota</taxon>
        <taxon>Bacilli</taxon>
        <taxon>Bacillales</taxon>
        <taxon>Paenibacillaceae</taxon>
        <taxon>Paenibacillus</taxon>
    </lineage>
</organism>
<evidence type="ECO:0000256" key="3">
    <source>
        <dbReference type="ARBA" id="ARBA00022964"/>
    </source>
</evidence>
<dbReference type="AlphaFoldDB" id="A0A4R4EHR9"/>
<dbReference type="EMBL" id="SKFG01000004">
    <property type="protein sequence ID" value="TCZ78740.1"/>
    <property type="molecule type" value="Genomic_DNA"/>
</dbReference>
<dbReference type="Proteomes" id="UP000295418">
    <property type="component" value="Unassembled WGS sequence"/>
</dbReference>
<feature type="binding site" evidence="6">
    <location>
        <position position="126"/>
    </location>
    <ligand>
        <name>Fe cation</name>
        <dbReference type="ChEBI" id="CHEBI:24875"/>
        <note>catalytic</note>
    </ligand>
</feature>
<dbReference type="InterPro" id="IPR011051">
    <property type="entry name" value="RmlC_Cupin_sf"/>
</dbReference>
<comment type="similarity">
    <text evidence="1">Belongs to the cysteine dioxygenase family.</text>
</comment>
<feature type="binding site" evidence="6">
    <location>
        <position position="77"/>
    </location>
    <ligand>
        <name>Fe cation</name>
        <dbReference type="ChEBI" id="CHEBI:24875"/>
        <note>catalytic</note>
    </ligand>
</feature>
<evidence type="ECO:0000313" key="7">
    <source>
        <dbReference type="EMBL" id="TCZ78740.1"/>
    </source>
</evidence>
<evidence type="ECO:0000256" key="2">
    <source>
        <dbReference type="ARBA" id="ARBA00022723"/>
    </source>
</evidence>
<keyword evidence="5 6" id="KW-0408">Iron</keyword>
<keyword evidence="8" id="KW-1185">Reference proteome</keyword>
<keyword evidence="3" id="KW-0223">Dioxygenase</keyword>
<dbReference type="GO" id="GO:0016702">
    <property type="term" value="F:oxidoreductase activity, acting on single donors with incorporation of molecular oxygen, incorporation of two atoms of oxygen"/>
    <property type="evidence" value="ECO:0007669"/>
    <property type="project" value="InterPro"/>
</dbReference>
<dbReference type="InterPro" id="IPR014710">
    <property type="entry name" value="RmlC-like_jellyroll"/>
</dbReference>
<evidence type="ECO:0008006" key="9">
    <source>
        <dbReference type="Google" id="ProtNLM"/>
    </source>
</evidence>
<protein>
    <recommendedName>
        <fullName evidence="9">Cysteine dioxygenase</fullName>
    </recommendedName>
</protein>
<dbReference type="OrthoDB" id="7059163at2"/>
<dbReference type="PANTHER" id="PTHR12918">
    <property type="entry name" value="CYSTEINE DIOXYGENASE"/>
    <property type="match status" value="1"/>
</dbReference>
<evidence type="ECO:0000256" key="5">
    <source>
        <dbReference type="ARBA" id="ARBA00023004"/>
    </source>
</evidence>
<name>A0A4R4EHR9_9BACL</name>
<evidence type="ECO:0000256" key="4">
    <source>
        <dbReference type="ARBA" id="ARBA00023002"/>
    </source>
</evidence>
<dbReference type="CDD" id="cd10548">
    <property type="entry name" value="cupin_CDO"/>
    <property type="match status" value="1"/>
</dbReference>
<feature type="binding site" evidence="6">
    <location>
        <position position="75"/>
    </location>
    <ligand>
        <name>Fe cation</name>
        <dbReference type="ChEBI" id="CHEBI:24875"/>
        <note>catalytic</note>
    </ligand>
</feature>
<keyword evidence="2 6" id="KW-0479">Metal-binding</keyword>
<dbReference type="RefSeq" id="WP_132417190.1">
    <property type="nucleotide sequence ID" value="NZ_SKFG01000004.1"/>
</dbReference>
<keyword evidence="4" id="KW-0560">Oxidoreductase</keyword>
<proteinExistence type="inferred from homology"/>
<dbReference type="InterPro" id="IPR010300">
    <property type="entry name" value="CDO_1"/>
</dbReference>
<accession>A0A4R4EHR9</accession>